<protein>
    <submittedName>
        <fullName evidence="3">Bactericidal permeability-increasing protein, alpha/beta domain-containing protein</fullName>
    </submittedName>
</protein>
<organism evidence="3 4">
    <name type="scientific">Cynara cardunculus var. scolymus</name>
    <name type="common">Globe artichoke</name>
    <name type="synonym">Cynara scolymus</name>
    <dbReference type="NCBI Taxonomy" id="59895"/>
    <lineage>
        <taxon>Eukaryota</taxon>
        <taxon>Viridiplantae</taxon>
        <taxon>Streptophyta</taxon>
        <taxon>Embryophyta</taxon>
        <taxon>Tracheophyta</taxon>
        <taxon>Spermatophyta</taxon>
        <taxon>Magnoliopsida</taxon>
        <taxon>eudicotyledons</taxon>
        <taxon>Gunneridae</taxon>
        <taxon>Pentapetalae</taxon>
        <taxon>asterids</taxon>
        <taxon>campanulids</taxon>
        <taxon>Asterales</taxon>
        <taxon>Asteraceae</taxon>
        <taxon>Carduoideae</taxon>
        <taxon>Cardueae</taxon>
        <taxon>Carduinae</taxon>
        <taxon>Cynara</taxon>
    </lineage>
</organism>
<dbReference type="STRING" id="59895.A0A118JYW4"/>
<dbReference type="Gene3D" id="3.15.20.10">
    <property type="entry name" value="Bactericidal permeability-increasing protein, domain 2"/>
    <property type="match status" value="1"/>
</dbReference>
<evidence type="ECO:0000256" key="1">
    <source>
        <dbReference type="SAM" id="SignalP"/>
    </source>
</evidence>
<evidence type="ECO:0000313" key="3">
    <source>
        <dbReference type="EMBL" id="KVH99174.1"/>
    </source>
</evidence>
<evidence type="ECO:0000313" key="4">
    <source>
        <dbReference type="Proteomes" id="UP000243975"/>
    </source>
</evidence>
<dbReference type="InterPro" id="IPR017942">
    <property type="entry name" value="Lipid-bd_serum_glycop_N"/>
</dbReference>
<proteinExistence type="predicted"/>
<dbReference type="Gramene" id="KVH99174">
    <property type="protein sequence ID" value="KVH99174"/>
    <property type="gene ID" value="Ccrd_022605"/>
</dbReference>
<dbReference type="InterPro" id="IPR045897">
    <property type="entry name" value="BPI/LBP_pln"/>
</dbReference>
<dbReference type="Gene3D" id="3.15.10.10">
    <property type="entry name" value="Bactericidal permeability-increasing protein, domain 1"/>
    <property type="match status" value="1"/>
</dbReference>
<comment type="caution">
    <text evidence="3">The sequence shown here is derived from an EMBL/GenBank/DDBJ whole genome shotgun (WGS) entry which is preliminary data.</text>
</comment>
<dbReference type="PANTHER" id="PTHR46801:SF2">
    <property type="entry name" value="LIPOPOLYSACCHARIDE-BINDING PROTEIN"/>
    <property type="match status" value="1"/>
</dbReference>
<dbReference type="EMBL" id="LEKV01003635">
    <property type="protein sequence ID" value="KVH99174.1"/>
    <property type="molecule type" value="Genomic_DNA"/>
</dbReference>
<name>A0A118JYW4_CYNCS</name>
<dbReference type="Pfam" id="PF02886">
    <property type="entry name" value="LBP_BPI_CETP_C"/>
    <property type="match status" value="1"/>
</dbReference>
<dbReference type="OMA" id="DPYMEID"/>
<feature type="domain" description="Lipid-binding serum glycoprotein C-terminal" evidence="2">
    <location>
        <begin position="258"/>
        <end position="442"/>
    </location>
</feature>
<dbReference type="SMART" id="SM00329">
    <property type="entry name" value="BPI2"/>
    <property type="match status" value="1"/>
</dbReference>
<dbReference type="GO" id="GO:0008289">
    <property type="term" value="F:lipid binding"/>
    <property type="evidence" value="ECO:0007669"/>
    <property type="project" value="InterPro"/>
</dbReference>
<keyword evidence="4" id="KW-1185">Reference proteome</keyword>
<dbReference type="SUPFAM" id="SSF55394">
    <property type="entry name" value="Bactericidal permeability-increasing protein, BPI"/>
    <property type="match status" value="2"/>
</dbReference>
<feature type="signal peptide" evidence="1">
    <location>
        <begin position="1"/>
        <end position="24"/>
    </location>
</feature>
<dbReference type="InterPro" id="IPR001124">
    <property type="entry name" value="Lipid-bd_serum_glycop_C"/>
</dbReference>
<keyword evidence="1" id="KW-0732">Signal</keyword>
<gene>
    <name evidence="3" type="ORF">Ccrd_022605</name>
</gene>
<dbReference type="Proteomes" id="UP000243975">
    <property type="component" value="Unassembled WGS sequence"/>
</dbReference>
<accession>A0A118JYW4</accession>
<sequence>MGRRLLFIFLVPLLLLSSSTRVESGENDFISFGISEKGLEFAKDLLINNAISSLIPLQLPQIEQKVQIPLVGTVRMVLSDIVNVSSSIVQPGEIGVTIVASGATANLSLNWSYSYSTWLFDLSDSGLASIQNQQGSLSLSPEDCGCYVHYISIKLEGGASWLYQGIVDYFEDDIVSAVEDTITKNVMDGVMKLDSISESLPKEIAFGDVATLNITITEGPIMTNTSLLIGIDGLFTQIGYGITSGRYGNSLLSTGSCNNAEKMVGISVHENVLNSASVVYFNTNKMYWIIENLPEQKLLNTAGWRFIIPKLYKEYPNDEMSLNFTILSPPIIEVENQGIVASVSSDVIINVEIKASGSAGISLSTLAGGVSLSKLTMSLKWSKIGTLHMVLVQSVMSAFLRRIILPVVNLRLKIGYSLPDFHGYGLQNASIIYGDSKIIVCSDVDRAYEYVSHLILK</sequence>
<dbReference type="PANTHER" id="PTHR46801">
    <property type="entry name" value="OS06G0309200 PROTEIN"/>
    <property type="match status" value="1"/>
</dbReference>
<feature type="chain" id="PRO_5007159812" evidence="1">
    <location>
        <begin position="25"/>
        <end position="457"/>
    </location>
</feature>
<reference evidence="3 4" key="1">
    <citation type="journal article" date="2016" name="Sci. Rep.">
        <title>The genome sequence of the outbreeding globe artichoke constructed de novo incorporating a phase-aware low-pass sequencing strategy of F1 progeny.</title>
        <authorList>
            <person name="Scaglione D."/>
            <person name="Reyes-Chin-Wo S."/>
            <person name="Acquadro A."/>
            <person name="Froenicke L."/>
            <person name="Portis E."/>
            <person name="Beitel C."/>
            <person name="Tirone M."/>
            <person name="Mauro R."/>
            <person name="Lo Monaco A."/>
            <person name="Mauromicale G."/>
            <person name="Faccioli P."/>
            <person name="Cattivelli L."/>
            <person name="Rieseberg L."/>
            <person name="Michelmore R."/>
            <person name="Lanteri S."/>
        </authorList>
    </citation>
    <scope>NUCLEOTIDE SEQUENCE [LARGE SCALE GENOMIC DNA]</scope>
    <source>
        <strain evidence="3">2C</strain>
    </source>
</reference>
<dbReference type="InterPro" id="IPR017943">
    <property type="entry name" value="Bactericidal_perm-incr_a/b_dom"/>
</dbReference>
<dbReference type="AlphaFoldDB" id="A0A118JYW4"/>
<dbReference type="Pfam" id="PF01273">
    <property type="entry name" value="LBP_BPI_CETP"/>
    <property type="match status" value="1"/>
</dbReference>
<evidence type="ECO:0000259" key="2">
    <source>
        <dbReference type="SMART" id="SM00329"/>
    </source>
</evidence>